<name>A0A815EJ70_ADIRI</name>
<evidence type="ECO:0000256" key="2">
    <source>
        <dbReference type="ARBA" id="ARBA00023043"/>
    </source>
</evidence>
<dbReference type="SMART" id="SM00248">
    <property type="entry name" value="ANK"/>
    <property type="match status" value="10"/>
</dbReference>
<evidence type="ECO:0000313" key="5">
    <source>
        <dbReference type="EMBL" id="CAF1509543.1"/>
    </source>
</evidence>
<feature type="repeat" description="ANK" evidence="3">
    <location>
        <begin position="201"/>
        <end position="233"/>
    </location>
</feature>
<evidence type="ECO:0000256" key="3">
    <source>
        <dbReference type="PROSITE-ProRule" id="PRU00023"/>
    </source>
</evidence>
<dbReference type="EMBL" id="CAJNOJ010000227">
    <property type="protein sequence ID" value="CAF1313188.1"/>
    <property type="molecule type" value="Genomic_DNA"/>
</dbReference>
<gene>
    <name evidence="4" type="ORF">EDS130_LOCUS31259</name>
    <name evidence="5" type="ORF">XAT740_LOCUS40136</name>
</gene>
<dbReference type="Proteomes" id="UP000663828">
    <property type="component" value="Unassembled WGS sequence"/>
</dbReference>
<dbReference type="Proteomes" id="UP000663852">
    <property type="component" value="Unassembled WGS sequence"/>
</dbReference>
<sequence length="757" mass="86245">MAQKSHIPTRRIAPTTIMQHTINVRSRRPSDLSDVSNPELPSCPIITTYDTSEKKSGYELLYESAQEQLNPSKKWEKLVAHVGAHLHSKKYGTRLVNALDETKQWSALHYAVFNNNTFVCNKLTDETHGDIRFRCDVNILTGNSENVLHIATRSNLLWQTLSLSNKSRETHGTKDNQPALIPSIICTLVDRGVDINHADDEGRTPLHLAVMENRLEFVKYLLKKGANLYAKTKLYGNVLHFTFIPNGQSSAELSAMFECITENLKNPTSSWNFAPRNLARMRTFDNWTPLVFAVSHPKVTKDIVQRLFQEMMHDGYFKLDLDKSDILQTQIFMAIAEVARGPIQSYNHLEPILDHCEIPIFNQFFHFACRYNNDGFLKWLIEYSLKFSDQTVSNSGTCQKINLNQPDHLGYTPLLTAVFYQSDKCVEHLLKNTCASTQSATTSIQSIKINQQNIDGENILHIAAKNVREKPLLDLIWDAIKAMNLAEKSDHNGNSPLHIAAANNREDICDRILKASTNRSQILSRKNNQGQTAAHIATLAVRRRVGPDRYYFDHFKKGKLNESKNTKEDSQTSNDNDDDYNFGLPILTLMWEKSDKNNLLGGLFERDADRQTCLHLAAAKGHQKIVEFLVEKVGIKIDAITDRRLTPLHLACQYGHGKVIAYLIEHGASATFRNAELYNSLEIAIMNQHKEVVRELLTLPNWRELMSNAQRIDNSEGYDTPMRKLIRYMPDVTIWMIEEKLTRTIGGQGKNIFKESI</sequence>
<dbReference type="OrthoDB" id="9995210at2759"/>
<evidence type="ECO:0000256" key="1">
    <source>
        <dbReference type="ARBA" id="ARBA00022737"/>
    </source>
</evidence>
<evidence type="ECO:0000313" key="6">
    <source>
        <dbReference type="Proteomes" id="UP000663828"/>
    </source>
</evidence>
<proteinExistence type="predicted"/>
<dbReference type="PANTHER" id="PTHR24126:SF14">
    <property type="entry name" value="ANK_REP_REGION DOMAIN-CONTAINING PROTEIN"/>
    <property type="match status" value="1"/>
</dbReference>
<comment type="caution">
    <text evidence="4">The sequence shown here is derived from an EMBL/GenBank/DDBJ whole genome shotgun (WGS) entry which is preliminary data.</text>
</comment>
<dbReference type="Gene3D" id="1.25.40.20">
    <property type="entry name" value="Ankyrin repeat-containing domain"/>
    <property type="match status" value="4"/>
</dbReference>
<dbReference type="InterPro" id="IPR002110">
    <property type="entry name" value="Ankyrin_rpt"/>
</dbReference>
<feature type="repeat" description="ANK" evidence="3">
    <location>
        <begin position="643"/>
        <end position="675"/>
    </location>
</feature>
<feature type="repeat" description="ANK" evidence="3">
    <location>
        <begin position="609"/>
        <end position="632"/>
    </location>
</feature>
<keyword evidence="1" id="KW-0677">Repeat</keyword>
<dbReference type="SUPFAM" id="SSF48403">
    <property type="entry name" value="Ankyrin repeat"/>
    <property type="match status" value="2"/>
</dbReference>
<dbReference type="PROSITE" id="PS50088">
    <property type="entry name" value="ANK_REPEAT"/>
    <property type="match status" value="4"/>
</dbReference>
<protein>
    <submittedName>
        <fullName evidence="4">Uncharacterized protein</fullName>
    </submittedName>
</protein>
<feature type="repeat" description="ANK" evidence="3">
    <location>
        <begin position="492"/>
        <end position="518"/>
    </location>
</feature>
<dbReference type="PANTHER" id="PTHR24126">
    <property type="entry name" value="ANKYRIN REPEAT, PH AND SEC7 DOMAIN CONTAINING PROTEIN SECG-RELATED"/>
    <property type="match status" value="1"/>
</dbReference>
<accession>A0A815EJ70</accession>
<keyword evidence="2 3" id="KW-0040">ANK repeat</keyword>
<evidence type="ECO:0000313" key="4">
    <source>
        <dbReference type="EMBL" id="CAF1313188.1"/>
    </source>
</evidence>
<dbReference type="Pfam" id="PF00023">
    <property type="entry name" value="Ank"/>
    <property type="match status" value="2"/>
</dbReference>
<evidence type="ECO:0000313" key="7">
    <source>
        <dbReference type="Proteomes" id="UP000663852"/>
    </source>
</evidence>
<reference evidence="4" key="1">
    <citation type="submission" date="2021-02" db="EMBL/GenBank/DDBJ databases">
        <authorList>
            <person name="Nowell W R."/>
        </authorList>
    </citation>
    <scope>NUCLEOTIDE SEQUENCE</scope>
</reference>
<dbReference type="PROSITE" id="PS50297">
    <property type="entry name" value="ANK_REP_REGION"/>
    <property type="match status" value="4"/>
</dbReference>
<dbReference type="Pfam" id="PF12796">
    <property type="entry name" value="Ank_2"/>
    <property type="match status" value="2"/>
</dbReference>
<organism evidence="4 7">
    <name type="scientific">Adineta ricciae</name>
    <name type="common">Rotifer</name>
    <dbReference type="NCBI Taxonomy" id="249248"/>
    <lineage>
        <taxon>Eukaryota</taxon>
        <taxon>Metazoa</taxon>
        <taxon>Spiralia</taxon>
        <taxon>Gnathifera</taxon>
        <taxon>Rotifera</taxon>
        <taxon>Eurotatoria</taxon>
        <taxon>Bdelloidea</taxon>
        <taxon>Adinetida</taxon>
        <taxon>Adinetidae</taxon>
        <taxon>Adineta</taxon>
    </lineage>
</organism>
<dbReference type="AlphaFoldDB" id="A0A815EJ70"/>
<dbReference type="InterPro" id="IPR036770">
    <property type="entry name" value="Ankyrin_rpt-contain_sf"/>
</dbReference>
<dbReference type="EMBL" id="CAJNOR010004532">
    <property type="protein sequence ID" value="CAF1509543.1"/>
    <property type="molecule type" value="Genomic_DNA"/>
</dbReference>
<keyword evidence="6" id="KW-1185">Reference proteome</keyword>